<proteinExistence type="predicted"/>
<dbReference type="EMBL" id="DXIQ01000027">
    <property type="protein sequence ID" value="HIV38266.1"/>
    <property type="molecule type" value="Genomic_DNA"/>
</dbReference>
<name>A0A9D1TFQ7_9FIRM</name>
<gene>
    <name evidence="2" type="ORF">H9747_04605</name>
</gene>
<dbReference type="Proteomes" id="UP000886814">
    <property type="component" value="Unassembled WGS sequence"/>
</dbReference>
<comment type="caution">
    <text evidence="2">The sequence shown here is derived from an EMBL/GenBank/DDBJ whole genome shotgun (WGS) entry which is preliminary data.</text>
</comment>
<evidence type="ECO:0000313" key="3">
    <source>
        <dbReference type="Proteomes" id="UP000886814"/>
    </source>
</evidence>
<organism evidence="2 3">
    <name type="scientific">Candidatus Blautia stercorigallinarum</name>
    <dbReference type="NCBI Taxonomy" id="2838501"/>
    <lineage>
        <taxon>Bacteria</taxon>
        <taxon>Bacillati</taxon>
        <taxon>Bacillota</taxon>
        <taxon>Clostridia</taxon>
        <taxon>Lachnospirales</taxon>
        <taxon>Lachnospiraceae</taxon>
        <taxon>Blautia</taxon>
    </lineage>
</organism>
<reference evidence="2" key="1">
    <citation type="journal article" date="2021" name="PeerJ">
        <title>Extensive microbial diversity within the chicken gut microbiome revealed by metagenomics and culture.</title>
        <authorList>
            <person name="Gilroy R."/>
            <person name="Ravi A."/>
            <person name="Getino M."/>
            <person name="Pursley I."/>
            <person name="Horton D.L."/>
            <person name="Alikhan N.F."/>
            <person name="Baker D."/>
            <person name="Gharbi K."/>
            <person name="Hall N."/>
            <person name="Watson M."/>
            <person name="Adriaenssens E.M."/>
            <person name="Foster-Nyarko E."/>
            <person name="Jarju S."/>
            <person name="Secka A."/>
            <person name="Antonio M."/>
            <person name="Oren A."/>
            <person name="Chaudhuri R.R."/>
            <person name="La Ragione R."/>
            <person name="Hildebrand F."/>
            <person name="Pallen M.J."/>
        </authorList>
    </citation>
    <scope>NUCLEOTIDE SEQUENCE</scope>
    <source>
        <strain evidence="2">CHK195-9823</strain>
    </source>
</reference>
<dbReference type="AlphaFoldDB" id="A0A9D1TFQ7"/>
<sequence>MVILIILERLVVKSIIMKYNDKDNRSHNDKFEKRPAILFILFMIVIIFVPITFFATLNWFITNSRFSIGSTGFAQTVITNVGISIVAIIIAIVYLYKLFQPDKKVNQILGYLIGIALCSVITFFLVKPLVLDIPYINHPLTTYMERLKFDDEMGIGDSPTSYYLRGVDIAGKKHSFEISKSRYDEGISLMAADELVAKVSYMPYTSTLMSLEFISDFSTSSLEDSYPPADNLPQNWDSFSIQINDAVYTLPVPLSVFLDAGWNVSEEDANLQLPGASDPYAEYDRTWLSLTNDSDQGIDVLVYNTTEQSINITEATVGDVSIIYGNYEFAGTELRLPGGLMLGWSTRDDVLNLYGKPYTYYESGTLEYQIDNLFTGYWRFNFNDSGYLTGVMMHHQAYFREN</sequence>
<evidence type="ECO:0000256" key="1">
    <source>
        <dbReference type="SAM" id="Phobius"/>
    </source>
</evidence>
<feature type="transmembrane region" description="Helical" evidence="1">
    <location>
        <begin position="73"/>
        <end position="96"/>
    </location>
</feature>
<feature type="transmembrane region" description="Helical" evidence="1">
    <location>
        <begin position="36"/>
        <end position="61"/>
    </location>
</feature>
<feature type="transmembrane region" description="Helical" evidence="1">
    <location>
        <begin position="108"/>
        <end position="126"/>
    </location>
</feature>
<reference evidence="2" key="2">
    <citation type="submission" date="2021-04" db="EMBL/GenBank/DDBJ databases">
        <authorList>
            <person name="Gilroy R."/>
        </authorList>
    </citation>
    <scope>NUCLEOTIDE SEQUENCE</scope>
    <source>
        <strain evidence="2">CHK195-9823</strain>
    </source>
</reference>
<keyword evidence="1" id="KW-0812">Transmembrane</keyword>
<accession>A0A9D1TFQ7</accession>
<protein>
    <submittedName>
        <fullName evidence="2">Uncharacterized protein</fullName>
    </submittedName>
</protein>
<evidence type="ECO:0000313" key="2">
    <source>
        <dbReference type="EMBL" id="HIV38266.1"/>
    </source>
</evidence>
<keyword evidence="1" id="KW-1133">Transmembrane helix</keyword>
<keyword evidence="1" id="KW-0472">Membrane</keyword>